<dbReference type="InterPro" id="IPR006059">
    <property type="entry name" value="SBP"/>
</dbReference>
<feature type="chain" id="PRO_5039433366" evidence="2">
    <location>
        <begin position="20"/>
        <end position="527"/>
    </location>
</feature>
<dbReference type="Gene3D" id="3.40.190.10">
    <property type="entry name" value="Periplasmic binding protein-like II"/>
    <property type="match status" value="2"/>
</dbReference>
<dbReference type="Proteomes" id="UP000472755">
    <property type="component" value="Unassembled WGS sequence"/>
</dbReference>
<reference evidence="3 4" key="1">
    <citation type="journal article" date="2019" name="Nat. Med.">
        <title>A library of human gut bacterial isolates paired with longitudinal multiomics data enables mechanistic microbiome research.</title>
        <authorList>
            <person name="Poyet M."/>
            <person name="Groussin M."/>
            <person name="Gibbons S.M."/>
            <person name="Avila-Pacheco J."/>
            <person name="Jiang X."/>
            <person name="Kearney S.M."/>
            <person name="Perrotta A.R."/>
            <person name="Berdy B."/>
            <person name="Zhao S."/>
            <person name="Lieberman T.D."/>
            <person name="Swanson P.K."/>
            <person name="Smith M."/>
            <person name="Roesemann S."/>
            <person name="Alexander J.E."/>
            <person name="Rich S.A."/>
            <person name="Livny J."/>
            <person name="Vlamakis H."/>
            <person name="Clish C."/>
            <person name="Bullock K."/>
            <person name="Deik A."/>
            <person name="Scott J."/>
            <person name="Pierce K.A."/>
            <person name="Xavier R.J."/>
            <person name="Alm E.J."/>
        </authorList>
    </citation>
    <scope>NUCLEOTIDE SEQUENCE [LARGE SCALE GENOMIC DNA]</scope>
    <source>
        <strain evidence="3 4">BIOML-A4</strain>
    </source>
</reference>
<dbReference type="Pfam" id="PF01547">
    <property type="entry name" value="SBP_bac_1"/>
    <property type="match status" value="1"/>
</dbReference>
<organism evidence="3 4">
    <name type="scientific">Ruthenibacterium lactatiformans</name>
    <dbReference type="NCBI Taxonomy" id="1550024"/>
    <lineage>
        <taxon>Bacteria</taxon>
        <taxon>Bacillati</taxon>
        <taxon>Bacillota</taxon>
        <taxon>Clostridia</taxon>
        <taxon>Eubacteriales</taxon>
        <taxon>Oscillospiraceae</taxon>
        <taxon>Ruthenibacterium</taxon>
    </lineage>
</organism>
<dbReference type="RefSeq" id="WP_172725969.1">
    <property type="nucleotide sequence ID" value="NZ_WMZN01000005.1"/>
</dbReference>
<evidence type="ECO:0000313" key="3">
    <source>
        <dbReference type="EMBL" id="MTS27203.1"/>
    </source>
</evidence>
<keyword evidence="2" id="KW-0732">Signal</keyword>
<feature type="region of interest" description="Disordered" evidence="1">
    <location>
        <begin position="27"/>
        <end position="50"/>
    </location>
</feature>
<evidence type="ECO:0000256" key="2">
    <source>
        <dbReference type="SAM" id="SignalP"/>
    </source>
</evidence>
<evidence type="ECO:0000256" key="1">
    <source>
        <dbReference type="SAM" id="MobiDB-lite"/>
    </source>
</evidence>
<dbReference type="AlphaFoldDB" id="A0A6L6LQU9"/>
<dbReference type="PANTHER" id="PTHR43649">
    <property type="entry name" value="ARABINOSE-BINDING PROTEIN-RELATED"/>
    <property type="match status" value="1"/>
</dbReference>
<gene>
    <name evidence="3" type="ORF">GMD59_07865</name>
</gene>
<accession>A0A6L6LQU9</accession>
<proteinExistence type="predicted"/>
<feature type="compositionally biased region" description="Polar residues" evidence="1">
    <location>
        <begin position="27"/>
        <end position="44"/>
    </location>
</feature>
<feature type="signal peptide" evidence="2">
    <location>
        <begin position="1"/>
        <end position="19"/>
    </location>
</feature>
<comment type="caution">
    <text evidence="3">The sequence shown here is derived from an EMBL/GenBank/DDBJ whole genome shotgun (WGS) entry which is preliminary data.</text>
</comment>
<dbReference type="EMBL" id="WMZU01000010">
    <property type="protein sequence ID" value="MTS27203.1"/>
    <property type="molecule type" value="Genomic_DNA"/>
</dbReference>
<sequence>MKKALSILLTAAFLLTCLAGCGGAESSVPTSTDKSETSQSTTNVAIPPLKGPGKVTLKRMSFNVAWDPNTDIMAEVIKESTGYDVEYYTLPAENADEKLVMEVAGGADYDIVKCSPNQFQTLLSQGALMPLNDLLDAYGQDILKGVSEDSWRAVSGEDGNIYGIPCKYPYAQEVAAFMVCRMDLMQAAGIEKIPTTIDEFYDCLVQLKKYYGDEYIIFSGPFREATEGNENWVFPKALASAFGIYNDWMVDDEGNVYYMTEHENFGKMIEFLSKCQQEGLLDPDWAVNTTSTVNEKFSGGKAIIATTSRTGLQVTTPAMIETLGIDYDDLGYINVLKGADGTCKFMRTEAINHVAVILRSSPNAADAINWINLKQKDQLFLNVGVEGTHFNYDDSGSIAPINPIFADERGNSYWYLDSINEKDYALQWPSRIRKSDAQWAGFEATTIYANENMPEIFVENSFAFKPATENYSKYNTALFNNLSDYILQIMAGVKTLDDLPTFQSDWSAAGGDAVRDELQAWYDSFYG</sequence>
<name>A0A6L6LQU9_9FIRM</name>
<protein>
    <submittedName>
        <fullName evidence="3">Extracellular solute-binding protein</fullName>
    </submittedName>
</protein>
<dbReference type="InterPro" id="IPR050490">
    <property type="entry name" value="Bact_solute-bd_prot1"/>
</dbReference>
<evidence type="ECO:0000313" key="4">
    <source>
        <dbReference type="Proteomes" id="UP000472755"/>
    </source>
</evidence>
<dbReference type="SUPFAM" id="SSF53850">
    <property type="entry name" value="Periplasmic binding protein-like II"/>
    <property type="match status" value="1"/>
</dbReference>